<dbReference type="EMBL" id="PVTL01000009">
    <property type="protein sequence ID" value="PRY65890.1"/>
    <property type="molecule type" value="Genomic_DNA"/>
</dbReference>
<accession>A0A2T0V6T7</accession>
<dbReference type="InterPro" id="IPR050807">
    <property type="entry name" value="TransReg_Diox_bact_type"/>
</dbReference>
<keyword evidence="1" id="KW-0238">DNA-binding</keyword>
<reference evidence="4 5" key="1">
    <citation type="submission" date="2018-03" db="EMBL/GenBank/DDBJ databases">
        <title>Genomic Encyclopedia of Type Strains, Phase III (KMG-III): the genomes of soil and plant-associated and newly described type strains.</title>
        <authorList>
            <person name="Whitman W."/>
        </authorList>
    </citation>
    <scope>NUCLEOTIDE SEQUENCE [LARGE SCALE GENOMIC DNA]</scope>
    <source>
        <strain evidence="4 5">CGMCC 1.12484</strain>
    </source>
</reference>
<dbReference type="CDD" id="cd00093">
    <property type="entry name" value="HTH_XRE"/>
    <property type="match status" value="1"/>
</dbReference>
<dbReference type="GO" id="GO:0003677">
    <property type="term" value="F:DNA binding"/>
    <property type="evidence" value="ECO:0007669"/>
    <property type="project" value="UniProtKB-KW"/>
</dbReference>
<keyword evidence="5" id="KW-1185">Reference proteome</keyword>
<evidence type="ECO:0000313" key="5">
    <source>
        <dbReference type="Proteomes" id="UP000237983"/>
    </source>
</evidence>
<dbReference type="SUPFAM" id="SSF47413">
    <property type="entry name" value="lambda repressor-like DNA-binding domains"/>
    <property type="match status" value="1"/>
</dbReference>
<dbReference type="Gene3D" id="2.60.120.10">
    <property type="entry name" value="Jelly Rolls"/>
    <property type="match status" value="1"/>
</dbReference>
<evidence type="ECO:0000256" key="2">
    <source>
        <dbReference type="SAM" id="MobiDB-lite"/>
    </source>
</evidence>
<comment type="caution">
    <text evidence="4">The sequence shown here is derived from an EMBL/GenBank/DDBJ whole genome shotgun (WGS) entry which is preliminary data.</text>
</comment>
<dbReference type="OrthoDB" id="5114244at2"/>
<dbReference type="PROSITE" id="PS50943">
    <property type="entry name" value="HTH_CROC1"/>
    <property type="match status" value="1"/>
</dbReference>
<dbReference type="AlphaFoldDB" id="A0A2T0V6T7"/>
<dbReference type="Proteomes" id="UP000237983">
    <property type="component" value="Unassembled WGS sequence"/>
</dbReference>
<evidence type="ECO:0000259" key="3">
    <source>
        <dbReference type="PROSITE" id="PS50943"/>
    </source>
</evidence>
<name>A0A2T0V6T7_9MICO</name>
<dbReference type="RefSeq" id="WP_106214359.1">
    <property type="nucleotide sequence ID" value="NZ_PVTL01000009.1"/>
</dbReference>
<evidence type="ECO:0000313" key="4">
    <source>
        <dbReference type="EMBL" id="PRY65890.1"/>
    </source>
</evidence>
<dbReference type="GO" id="GO:0003700">
    <property type="term" value="F:DNA-binding transcription factor activity"/>
    <property type="evidence" value="ECO:0007669"/>
    <property type="project" value="TreeGrafter"/>
</dbReference>
<dbReference type="InterPro" id="IPR014710">
    <property type="entry name" value="RmlC-like_jellyroll"/>
</dbReference>
<dbReference type="Pfam" id="PF07883">
    <property type="entry name" value="Cupin_2"/>
    <property type="match status" value="1"/>
</dbReference>
<feature type="region of interest" description="Disordered" evidence="2">
    <location>
        <begin position="1"/>
        <end position="24"/>
    </location>
</feature>
<proteinExistence type="predicted"/>
<dbReference type="SUPFAM" id="SSF51182">
    <property type="entry name" value="RmlC-like cupins"/>
    <property type="match status" value="1"/>
</dbReference>
<dbReference type="InterPro" id="IPR011051">
    <property type="entry name" value="RmlC_Cupin_sf"/>
</dbReference>
<sequence length="209" mass="22449">MDDSVTPPIAVPEPGSDPSSDVDAVGPRIRAIRTAERLSLRKLAERSGLSVGFLSQVERGLSSLALSSLRSVAAALERPMTDFFGPTDADAALADDALVFTLTRAADPSRRVVSGGRYYELLSSRSPGLVLEPMLIYVEPGGTKEPGIGHEGEEFVYVLSGELVYEIAGTEYRLWAGDSLHLRSNTPHRVYNDGVEKTVVVSVVTPRHG</sequence>
<dbReference type="PANTHER" id="PTHR46797:SF25">
    <property type="entry name" value="TRANSCRIPTIONAL REGULATOR"/>
    <property type="match status" value="1"/>
</dbReference>
<dbReference type="SMART" id="SM00530">
    <property type="entry name" value="HTH_XRE"/>
    <property type="match status" value="1"/>
</dbReference>
<dbReference type="InterPro" id="IPR001387">
    <property type="entry name" value="Cro/C1-type_HTH"/>
</dbReference>
<organism evidence="4 5">
    <name type="scientific">Glaciihabitans tibetensis</name>
    <dbReference type="NCBI Taxonomy" id="1266600"/>
    <lineage>
        <taxon>Bacteria</taxon>
        <taxon>Bacillati</taxon>
        <taxon>Actinomycetota</taxon>
        <taxon>Actinomycetes</taxon>
        <taxon>Micrococcales</taxon>
        <taxon>Microbacteriaceae</taxon>
        <taxon>Glaciihabitans</taxon>
    </lineage>
</organism>
<dbReference type="CDD" id="cd02209">
    <property type="entry name" value="cupin_XRE_C"/>
    <property type="match status" value="1"/>
</dbReference>
<dbReference type="Gene3D" id="1.10.260.40">
    <property type="entry name" value="lambda repressor-like DNA-binding domains"/>
    <property type="match status" value="1"/>
</dbReference>
<gene>
    <name evidence="4" type="ORF">B0I08_10938</name>
</gene>
<dbReference type="InterPro" id="IPR013096">
    <property type="entry name" value="Cupin_2"/>
</dbReference>
<protein>
    <submittedName>
        <fullName evidence="4">XRE family transcriptional regulator</fullName>
    </submittedName>
</protein>
<feature type="domain" description="HTH cro/C1-type" evidence="3">
    <location>
        <begin position="29"/>
        <end position="83"/>
    </location>
</feature>
<dbReference type="GO" id="GO:0005829">
    <property type="term" value="C:cytosol"/>
    <property type="evidence" value="ECO:0007669"/>
    <property type="project" value="TreeGrafter"/>
</dbReference>
<dbReference type="PANTHER" id="PTHR46797">
    <property type="entry name" value="HTH-TYPE TRANSCRIPTIONAL REGULATOR"/>
    <property type="match status" value="1"/>
</dbReference>
<dbReference type="Pfam" id="PF01381">
    <property type="entry name" value="HTH_3"/>
    <property type="match status" value="1"/>
</dbReference>
<evidence type="ECO:0000256" key="1">
    <source>
        <dbReference type="ARBA" id="ARBA00023125"/>
    </source>
</evidence>
<dbReference type="InterPro" id="IPR010982">
    <property type="entry name" value="Lambda_DNA-bd_dom_sf"/>
</dbReference>